<protein>
    <submittedName>
        <fullName evidence="2">Uncharacterized protein</fullName>
    </submittedName>
</protein>
<evidence type="ECO:0000313" key="3">
    <source>
        <dbReference type="Proteomes" id="UP000037267"/>
    </source>
</evidence>
<proteinExistence type="predicted"/>
<comment type="caution">
    <text evidence="2">The sequence shown here is derived from an EMBL/GenBank/DDBJ whole genome shotgun (WGS) entry which is preliminary data.</text>
</comment>
<accession>A0A0L0W6L3</accession>
<keyword evidence="1" id="KW-1133">Transmembrane helix</keyword>
<evidence type="ECO:0000313" key="2">
    <source>
        <dbReference type="EMBL" id="KNF07148.1"/>
    </source>
</evidence>
<sequence>MTLSYIDAIQLILTIICLFCIFSYIAYSFKSNIKLYKSLSTKCSQTTALNYKEYMTVEDYTAYEKFHIWRFYVHF</sequence>
<keyword evidence="1" id="KW-0472">Membrane</keyword>
<dbReference type="AlphaFoldDB" id="A0A0L0W6L3"/>
<evidence type="ECO:0000256" key="1">
    <source>
        <dbReference type="SAM" id="Phobius"/>
    </source>
</evidence>
<dbReference type="STRING" id="1503.CLPU_23c00310"/>
<name>A0A0L0W6L3_GOTPU</name>
<keyword evidence="1" id="KW-0812">Transmembrane</keyword>
<dbReference type="Proteomes" id="UP000037267">
    <property type="component" value="Unassembled WGS sequence"/>
</dbReference>
<dbReference type="EMBL" id="LGSS01000023">
    <property type="protein sequence ID" value="KNF07148.1"/>
    <property type="molecule type" value="Genomic_DNA"/>
</dbReference>
<reference evidence="3" key="1">
    <citation type="submission" date="2015-07" db="EMBL/GenBank/DDBJ databases">
        <title>Draft genome sequence of the purine-degrading Gottschalkia purinilyticum DSM 1384 (formerly Clostridium purinilyticum).</title>
        <authorList>
            <person name="Poehlein A."/>
            <person name="Schiel-Bengelsdorf B."/>
            <person name="Bengelsdorf F.R."/>
            <person name="Daniel R."/>
            <person name="Duerre P."/>
        </authorList>
    </citation>
    <scope>NUCLEOTIDE SEQUENCE [LARGE SCALE GENOMIC DNA]</scope>
    <source>
        <strain evidence="3">DSM 1384</strain>
    </source>
</reference>
<keyword evidence="3" id="KW-1185">Reference proteome</keyword>
<gene>
    <name evidence="2" type="ORF">CLPU_23c00310</name>
</gene>
<organism evidence="2 3">
    <name type="scientific">Gottschalkia purinilytica</name>
    <name type="common">Clostridium purinilyticum</name>
    <dbReference type="NCBI Taxonomy" id="1503"/>
    <lineage>
        <taxon>Bacteria</taxon>
        <taxon>Bacillati</taxon>
        <taxon>Bacillota</taxon>
        <taxon>Tissierellia</taxon>
        <taxon>Tissierellales</taxon>
        <taxon>Gottschalkiaceae</taxon>
        <taxon>Gottschalkia</taxon>
    </lineage>
</organism>
<feature type="transmembrane region" description="Helical" evidence="1">
    <location>
        <begin position="6"/>
        <end position="27"/>
    </location>
</feature>